<dbReference type="GO" id="GO:0019557">
    <property type="term" value="P:L-histidine catabolic process to glutamate and formate"/>
    <property type="evidence" value="ECO:0007669"/>
    <property type="project" value="UniProtKB-UniPathway"/>
</dbReference>
<dbReference type="GO" id="GO:0008783">
    <property type="term" value="F:agmatinase activity"/>
    <property type="evidence" value="ECO:0007669"/>
    <property type="project" value="TreeGrafter"/>
</dbReference>
<feature type="binding site" evidence="5 7">
    <location>
        <position position="236"/>
    </location>
    <ligand>
        <name>Mn(2+)</name>
        <dbReference type="ChEBI" id="CHEBI:29035"/>
        <label>1</label>
    </ligand>
</feature>
<comment type="similarity">
    <text evidence="5 8">Belongs to the arginase family.</text>
</comment>
<feature type="binding site" evidence="5">
    <location>
        <position position="153"/>
    </location>
    <ligand>
        <name>Mn(2+)</name>
        <dbReference type="ChEBI" id="CHEBI:29035"/>
        <label>2</label>
    </ligand>
</feature>
<organism evidence="9 10">
    <name type="scientific">Psychrobacillus psychrotolerans</name>
    <dbReference type="NCBI Taxonomy" id="126156"/>
    <lineage>
        <taxon>Bacteria</taxon>
        <taxon>Bacillati</taxon>
        <taxon>Bacillota</taxon>
        <taxon>Bacilli</taxon>
        <taxon>Bacillales</taxon>
        <taxon>Bacillaceae</taxon>
        <taxon>Psychrobacillus</taxon>
    </lineage>
</organism>
<evidence type="ECO:0000256" key="8">
    <source>
        <dbReference type="PROSITE-ProRule" id="PRU00742"/>
    </source>
</evidence>
<feature type="binding site" evidence="5">
    <location>
        <position position="238"/>
    </location>
    <ligand>
        <name>Mn(2+)</name>
        <dbReference type="ChEBI" id="CHEBI:29035"/>
        <label>2</label>
    </ligand>
</feature>
<dbReference type="PANTHER" id="PTHR11358:SF35">
    <property type="entry name" value="FORMIMIDOYLGLUTAMASE"/>
    <property type="match status" value="1"/>
</dbReference>
<sequence>MYRKTDVSIWQGRIDHEVDSAYFRYHQIVQVEPTTEHGKIGLVGFSCDEGVRRNNGRVGAKDAPLALRKQLASLPWRNHVQTNSLMDFGDIVCEGHELEQAQLELGDKVSDILTNGKAIVLGGGHETLYGQYLGVRKAVGAEASIGLLNIDAHFDMRAYDDQTSSGTMFKQILDEDPNAHYFVCGIQQYGNTTALFNTAAHYNVQYFLDEQLESPQFNKDLTDFMDAHDVLLVTLCMDVLNAAEAPGVSAPSPFGLTAIKVRDILRQMVSHKNTVSFSICEVNPSLDINNQTAKLGAYFINEVIMNSFE</sequence>
<keyword evidence="2 5" id="KW-0378">Hydrolase</keyword>
<dbReference type="GO" id="GO:0050415">
    <property type="term" value="F:formimidoylglutamase activity"/>
    <property type="evidence" value="ECO:0007669"/>
    <property type="project" value="UniProtKB-UniRule"/>
</dbReference>
<dbReference type="GO" id="GO:0030145">
    <property type="term" value="F:manganese ion binding"/>
    <property type="evidence" value="ECO:0007669"/>
    <property type="project" value="UniProtKB-UniRule"/>
</dbReference>
<feature type="binding site" evidence="5 7">
    <location>
        <position position="125"/>
    </location>
    <ligand>
        <name>Mn(2+)</name>
        <dbReference type="ChEBI" id="CHEBI:29035"/>
        <label>1</label>
    </ligand>
</feature>
<evidence type="ECO:0000256" key="2">
    <source>
        <dbReference type="ARBA" id="ARBA00022801"/>
    </source>
</evidence>
<dbReference type="PROSITE" id="PS51409">
    <property type="entry name" value="ARGINASE_2"/>
    <property type="match status" value="1"/>
</dbReference>
<dbReference type="AlphaFoldDB" id="A0A1I6AUB7"/>
<evidence type="ECO:0000256" key="1">
    <source>
        <dbReference type="ARBA" id="ARBA00022723"/>
    </source>
</evidence>
<evidence type="ECO:0000256" key="6">
    <source>
        <dbReference type="NCBIfam" id="TIGR01227"/>
    </source>
</evidence>
<dbReference type="EC" id="3.5.3.8" evidence="5 6"/>
<dbReference type="SUPFAM" id="SSF52768">
    <property type="entry name" value="Arginase/deacetylase"/>
    <property type="match status" value="1"/>
</dbReference>
<gene>
    <name evidence="5" type="primary">hutG</name>
    <name evidence="9" type="ORF">SAMN05421670_3616</name>
</gene>
<keyword evidence="4 5" id="KW-0464">Manganese</keyword>
<comment type="function">
    <text evidence="5">Catalyzes the conversion of N-formimidoyl-L-glutamate to L-glutamate and formamide.</text>
</comment>
<dbReference type="RefSeq" id="WP_245762755.1">
    <property type="nucleotide sequence ID" value="NZ_FOXU01000009.1"/>
</dbReference>
<keyword evidence="1 5" id="KW-0479">Metal-binding</keyword>
<dbReference type="InterPro" id="IPR005923">
    <property type="entry name" value="HutG"/>
</dbReference>
<feature type="binding site" evidence="5">
    <location>
        <position position="236"/>
    </location>
    <ligand>
        <name>Mn(2+)</name>
        <dbReference type="ChEBI" id="CHEBI:29035"/>
        <label>2</label>
    </ligand>
</feature>
<dbReference type="GO" id="GO:0033389">
    <property type="term" value="P:putrescine biosynthetic process from arginine, via agmatine"/>
    <property type="evidence" value="ECO:0007669"/>
    <property type="project" value="TreeGrafter"/>
</dbReference>
<dbReference type="InterPro" id="IPR006035">
    <property type="entry name" value="Ureohydrolase"/>
</dbReference>
<comment type="catalytic activity">
    <reaction evidence="5">
        <text>N-formimidoyl-L-glutamate + H2O = formamide + L-glutamate</text>
        <dbReference type="Rhea" id="RHEA:22492"/>
        <dbReference type="ChEBI" id="CHEBI:15377"/>
        <dbReference type="ChEBI" id="CHEBI:16397"/>
        <dbReference type="ChEBI" id="CHEBI:29985"/>
        <dbReference type="ChEBI" id="CHEBI:58928"/>
        <dbReference type="EC" id="3.5.3.8"/>
    </reaction>
</comment>
<dbReference type="PIRSF" id="PIRSF036979">
    <property type="entry name" value="Arginase"/>
    <property type="match status" value="1"/>
</dbReference>
<evidence type="ECO:0000256" key="4">
    <source>
        <dbReference type="ARBA" id="ARBA00023211"/>
    </source>
</evidence>
<feature type="binding site" evidence="7">
    <location>
        <position position="153"/>
    </location>
    <ligand>
        <name>Mn(2+)</name>
        <dbReference type="ChEBI" id="CHEBI:29035"/>
        <label>1</label>
    </ligand>
</feature>
<dbReference type="PANTHER" id="PTHR11358">
    <property type="entry name" value="ARGINASE/AGMATINASE"/>
    <property type="match status" value="1"/>
</dbReference>
<dbReference type="EMBL" id="FOXU01000009">
    <property type="protein sequence ID" value="SFQ72294.1"/>
    <property type="molecule type" value="Genomic_DNA"/>
</dbReference>
<reference evidence="10" key="1">
    <citation type="submission" date="2016-10" db="EMBL/GenBank/DDBJ databases">
        <authorList>
            <person name="Varghese N."/>
            <person name="Submissions S."/>
        </authorList>
    </citation>
    <scope>NUCLEOTIDE SEQUENCE [LARGE SCALE GENOMIC DNA]</scope>
    <source>
        <strain evidence="10">DSM 11706</strain>
    </source>
</reference>
<evidence type="ECO:0000256" key="5">
    <source>
        <dbReference type="HAMAP-Rule" id="MF_00737"/>
    </source>
</evidence>
<comment type="pathway">
    <text evidence="5">Amino-acid degradation; L-histidine degradation into L-glutamate; L-glutamate from N-formimidoyl-L-glutamate (hydrolase route): step 1/1.</text>
</comment>
<proteinExistence type="inferred from homology"/>
<feature type="binding site" evidence="5 7">
    <location>
        <position position="151"/>
    </location>
    <ligand>
        <name>Mn(2+)</name>
        <dbReference type="ChEBI" id="CHEBI:29035"/>
        <label>1</label>
    </ligand>
</feature>
<keyword evidence="10" id="KW-1185">Reference proteome</keyword>
<dbReference type="Pfam" id="PF00491">
    <property type="entry name" value="Arginase"/>
    <property type="match status" value="1"/>
</dbReference>
<dbReference type="Gene3D" id="3.40.800.10">
    <property type="entry name" value="Ureohydrolase domain"/>
    <property type="match status" value="1"/>
</dbReference>
<accession>A0A1I6AUB7</accession>
<dbReference type="UniPathway" id="UPA00379">
    <property type="reaction ID" value="UER00552"/>
</dbReference>
<keyword evidence="3 5" id="KW-0369">Histidine metabolism</keyword>
<evidence type="ECO:0000313" key="10">
    <source>
        <dbReference type="Proteomes" id="UP000198734"/>
    </source>
</evidence>
<dbReference type="InterPro" id="IPR023696">
    <property type="entry name" value="Ureohydrolase_dom_sf"/>
</dbReference>
<dbReference type="GO" id="GO:0019556">
    <property type="term" value="P:L-histidine catabolic process to glutamate and formamide"/>
    <property type="evidence" value="ECO:0007669"/>
    <property type="project" value="UniProtKB-UniRule"/>
</dbReference>
<dbReference type="Proteomes" id="UP000198734">
    <property type="component" value="Unassembled WGS sequence"/>
</dbReference>
<dbReference type="HAMAP" id="MF_00737">
    <property type="entry name" value="Formimidoylglutam"/>
    <property type="match status" value="1"/>
</dbReference>
<dbReference type="CDD" id="cd09988">
    <property type="entry name" value="Formimidoylglutamase"/>
    <property type="match status" value="1"/>
</dbReference>
<feature type="binding site" evidence="5 7">
    <location>
        <position position="155"/>
    </location>
    <ligand>
        <name>Mn(2+)</name>
        <dbReference type="ChEBI" id="CHEBI:29035"/>
        <label>1</label>
    </ligand>
</feature>
<comment type="cofactor">
    <cofactor evidence="5 7">
        <name>Mn(2+)</name>
        <dbReference type="ChEBI" id="CHEBI:29035"/>
    </cofactor>
    <text evidence="5 7">Binds 2 manganese ions per subunit.</text>
</comment>
<evidence type="ECO:0000256" key="3">
    <source>
        <dbReference type="ARBA" id="ARBA00022808"/>
    </source>
</evidence>
<dbReference type="NCBIfam" id="TIGR01227">
    <property type="entry name" value="hutG"/>
    <property type="match status" value="1"/>
</dbReference>
<protein>
    <recommendedName>
        <fullName evidence="5 6">Formimidoylglutamase</fullName>
        <ecNumber evidence="5 6">3.5.3.8</ecNumber>
    </recommendedName>
    <alternativeName>
        <fullName evidence="5">Formiminoglutamase</fullName>
    </alternativeName>
    <alternativeName>
        <fullName evidence="5">Formiminoglutamate hydrolase</fullName>
    </alternativeName>
</protein>
<evidence type="ECO:0000313" key="9">
    <source>
        <dbReference type="EMBL" id="SFQ72294.1"/>
    </source>
</evidence>
<feature type="binding site" evidence="7">
    <location>
        <position position="238"/>
    </location>
    <ligand>
        <name>Mn(2+)</name>
        <dbReference type="ChEBI" id="CHEBI:29035"/>
        <label>1</label>
    </ligand>
</feature>
<feature type="binding site" evidence="5">
    <location>
        <position position="151"/>
    </location>
    <ligand>
        <name>Mn(2+)</name>
        <dbReference type="ChEBI" id="CHEBI:29035"/>
        <label>2</label>
    </ligand>
</feature>
<evidence type="ECO:0000256" key="7">
    <source>
        <dbReference type="PIRSR" id="PIRSR036979-1"/>
    </source>
</evidence>
<name>A0A1I6AUB7_9BACI</name>
<dbReference type="STRING" id="126156.SAMN05421670_3616"/>